<sequence>MLNIVSILVGLVAALLAFVGLIPLLGWVNWLMLPVAFVGLVLGLLSSSNGGRNLCMVVIIIGILRLMLGGGLF</sequence>
<keyword evidence="1" id="KW-0812">Transmembrane</keyword>
<evidence type="ECO:0000313" key="3">
    <source>
        <dbReference type="Proteomes" id="UP000256310"/>
    </source>
</evidence>
<protein>
    <submittedName>
        <fullName evidence="2">Uncharacterized protein</fullName>
    </submittedName>
</protein>
<dbReference type="RefSeq" id="WP_116236270.1">
    <property type="nucleotide sequence ID" value="NZ_QRDP01000004.1"/>
</dbReference>
<evidence type="ECO:0000256" key="1">
    <source>
        <dbReference type="SAM" id="Phobius"/>
    </source>
</evidence>
<feature type="transmembrane region" description="Helical" evidence="1">
    <location>
        <begin position="53"/>
        <end position="72"/>
    </location>
</feature>
<keyword evidence="3" id="KW-1185">Reference proteome</keyword>
<keyword evidence="1" id="KW-1133">Transmembrane helix</keyword>
<feature type="transmembrane region" description="Helical" evidence="1">
    <location>
        <begin position="27"/>
        <end position="46"/>
    </location>
</feature>
<accession>A0A3D9FGI3</accession>
<dbReference type="AlphaFoldDB" id="A0A3D9FGI3"/>
<comment type="caution">
    <text evidence="2">The sequence shown here is derived from an EMBL/GenBank/DDBJ whole genome shotgun (WGS) entry which is preliminary data.</text>
</comment>
<dbReference type="EMBL" id="QRDP01000004">
    <property type="protein sequence ID" value="RED16924.1"/>
    <property type="molecule type" value="Genomic_DNA"/>
</dbReference>
<keyword evidence="1" id="KW-0472">Membrane</keyword>
<gene>
    <name evidence="2" type="ORF">DFR46_1958</name>
</gene>
<name>A0A3D9FGI3_9SPHN</name>
<reference evidence="2 3" key="1">
    <citation type="submission" date="2018-07" db="EMBL/GenBank/DDBJ databases">
        <title>Genomic Encyclopedia of Type Strains, Phase IV (KMG-IV): sequencing the most valuable type-strain genomes for metagenomic binning, comparative biology and taxonomic classification.</title>
        <authorList>
            <person name="Goeker M."/>
        </authorList>
    </citation>
    <scope>NUCLEOTIDE SEQUENCE [LARGE SCALE GENOMIC DNA]</scope>
    <source>
        <strain evidence="2 3">DSM 26725</strain>
    </source>
</reference>
<organism evidence="2 3">
    <name type="scientific">Parasphingopyxis lamellibrachiae</name>
    <dbReference type="NCBI Taxonomy" id="680125"/>
    <lineage>
        <taxon>Bacteria</taxon>
        <taxon>Pseudomonadati</taxon>
        <taxon>Pseudomonadota</taxon>
        <taxon>Alphaproteobacteria</taxon>
        <taxon>Sphingomonadales</taxon>
        <taxon>Sphingomonadaceae</taxon>
        <taxon>Parasphingopyxis</taxon>
    </lineage>
</organism>
<evidence type="ECO:0000313" key="2">
    <source>
        <dbReference type="EMBL" id="RED16924.1"/>
    </source>
</evidence>
<dbReference type="Proteomes" id="UP000256310">
    <property type="component" value="Unassembled WGS sequence"/>
</dbReference>
<proteinExistence type="predicted"/>